<organism evidence="9 10">
    <name type="scientific">Pseudonocardia alni</name>
    <name type="common">Amycolata alni</name>
    <dbReference type="NCBI Taxonomy" id="33907"/>
    <lineage>
        <taxon>Bacteria</taxon>
        <taxon>Bacillati</taxon>
        <taxon>Actinomycetota</taxon>
        <taxon>Actinomycetes</taxon>
        <taxon>Pseudonocardiales</taxon>
        <taxon>Pseudonocardiaceae</taxon>
        <taxon>Pseudonocardia</taxon>
    </lineage>
</organism>
<evidence type="ECO:0000256" key="4">
    <source>
        <dbReference type="ARBA" id="ARBA00023163"/>
    </source>
</evidence>
<dbReference type="InterPro" id="IPR011991">
    <property type="entry name" value="ArsR-like_HTH"/>
</dbReference>
<evidence type="ECO:0000256" key="5">
    <source>
        <dbReference type="ARBA" id="ARBA00058938"/>
    </source>
</evidence>
<dbReference type="FunFam" id="1.10.10.10:FF:000056">
    <property type="entry name" value="IclR family transcriptional regulator"/>
    <property type="match status" value="1"/>
</dbReference>
<keyword evidence="2" id="KW-0805">Transcription regulation</keyword>
<dbReference type="SUPFAM" id="SSF46785">
    <property type="entry name" value="Winged helix' DNA-binding domain"/>
    <property type="match status" value="1"/>
</dbReference>
<evidence type="ECO:0000259" key="8">
    <source>
        <dbReference type="PROSITE" id="PS51078"/>
    </source>
</evidence>
<dbReference type="InterPro" id="IPR036390">
    <property type="entry name" value="WH_DNA-bd_sf"/>
</dbReference>
<dbReference type="PANTHER" id="PTHR30136:SF24">
    <property type="entry name" value="HTH-TYPE TRANSCRIPTIONAL REPRESSOR ALLR"/>
    <property type="match status" value="1"/>
</dbReference>
<dbReference type="Pfam" id="PF01614">
    <property type="entry name" value="IclR_C"/>
    <property type="match status" value="1"/>
</dbReference>
<dbReference type="PROSITE" id="PS51077">
    <property type="entry name" value="HTH_ICLR"/>
    <property type="match status" value="1"/>
</dbReference>
<accession>A0A852WE28</accession>
<feature type="domain" description="HTH iclR-type" evidence="7">
    <location>
        <begin position="12"/>
        <end position="73"/>
    </location>
</feature>
<protein>
    <recommendedName>
        <fullName evidence="6">Glycerol operon regulatory protein</fullName>
    </recommendedName>
</protein>
<dbReference type="Pfam" id="PF09339">
    <property type="entry name" value="HTH_IclR"/>
    <property type="match status" value="1"/>
</dbReference>
<dbReference type="InterPro" id="IPR029016">
    <property type="entry name" value="GAF-like_dom_sf"/>
</dbReference>
<dbReference type="InterPro" id="IPR014757">
    <property type="entry name" value="Tscrpt_reg_IclR_C"/>
</dbReference>
<comment type="caution">
    <text evidence="9">The sequence shown here is derived from an EMBL/GenBank/DDBJ whole genome shotgun (WGS) entry which is preliminary data.</text>
</comment>
<dbReference type="PROSITE" id="PS51078">
    <property type="entry name" value="ICLR_ED"/>
    <property type="match status" value="1"/>
</dbReference>
<sequence>MPGTGAGPGGGVQSVVRAFRILDVLAEADGELSISELAVAVDLPQPTIHRIVATLRELGHAHQVTNRRYTLGPRLIGLGDRASRVLGVRAGDDLRAVAERFGETANMAVLDGERAVYTAQVPGPHSMRTFTEVGRRVPLHSTGVGKALLAQLPAPAARRLLGSTGLPAATGHTVVDPDRLLEELDRIRRAGFAVDAEEQEVGVFCVAVPLAGVSSPAALSVSGPIHRFGHDRVAEAAALLRAAADGIGGTLA</sequence>
<keyword evidence="1" id="KW-0319">Glycerol metabolism</keyword>
<evidence type="ECO:0000313" key="9">
    <source>
        <dbReference type="EMBL" id="NYG04535.1"/>
    </source>
</evidence>
<dbReference type="Gene3D" id="1.10.10.10">
    <property type="entry name" value="Winged helix-like DNA-binding domain superfamily/Winged helix DNA-binding domain"/>
    <property type="match status" value="1"/>
</dbReference>
<dbReference type="PANTHER" id="PTHR30136">
    <property type="entry name" value="HELIX-TURN-HELIX TRANSCRIPTIONAL REGULATOR, ICLR FAMILY"/>
    <property type="match status" value="1"/>
</dbReference>
<dbReference type="GO" id="GO:0045892">
    <property type="term" value="P:negative regulation of DNA-templated transcription"/>
    <property type="evidence" value="ECO:0007669"/>
    <property type="project" value="TreeGrafter"/>
</dbReference>
<dbReference type="EMBL" id="JACCCZ010000001">
    <property type="protein sequence ID" value="NYG04535.1"/>
    <property type="molecule type" value="Genomic_DNA"/>
</dbReference>
<gene>
    <name evidence="9" type="ORF">HDA37_004820</name>
</gene>
<dbReference type="SMART" id="SM00346">
    <property type="entry name" value="HTH_ICLR"/>
    <property type="match status" value="1"/>
</dbReference>
<feature type="domain" description="IclR-ED" evidence="8">
    <location>
        <begin position="74"/>
        <end position="252"/>
    </location>
</feature>
<dbReference type="Proteomes" id="UP000549695">
    <property type="component" value="Unassembled WGS sequence"/>
</dbReference>
<dbReference type="RefSeq" id="WP_179762314.1">
    <property type="nucleotide sequence ID" value="NZ_BAAAJZ010000007.1"/>
</dbReference>
<evidence type="ECO:0000256" key="6">
    <source>
        <dbReference type="ARBA" id="ARBA00070406"/>
    </source>
</evidence>
<evidence type="ECO:0000313" key="10">
    <source>
        <dbReference type="Proteomes" id="UP000549695"/>
    </source>
</evidence>
<evidence type="ECO:0000256" key="3">
    <source>
        <dbReference type="ARBA" id="ARBA00023125"/>
    </source>
</evidence>
<evidence type="ECO:0000256" key="2">
    <source>
        <dbReference type="ARBA" id="ARBA00023015"/>
    </source>
</evidence>
<evidence type="ECO:0000256" key="1">
    <source>
        <dbReference type="ARBA" id="ARBA00022798"/>
    </source>
</evidence>
<name>A0A852WE28_PSEA5</name>
<dbReference type="AlphaFoldDB" id="A0A852WE28"/>
<dbReference type="GO" id="GO:0003700">
    <property type="term" value="F:DNA-binding transcription factor activity"/>
    <property type="evidence" value="ECO:0007669"/>
    <property type="project" value="TreeGrafter"/>
</dbReference>
<reference evidence="9 10" key="1">
    <citation type="submission" date="2020-07" db="EMBL/GenBank/DDBJ databases">
        <title>Sequencing the genomes of 1000 actinobacteria strains.</title>
        <authorList>
            <person name="Klenk H.-P."/>
        </authorList>
    </citation>
    <scope>NUCLEOTIDE SEQUENCE [LARGE SCALE GENOMIC DNA]</scope>
    <source>
        <strain evidence="9 10">DSM 44749</strain>
    </source>
</reference>
<dbReference type="GeneID" id="98054486"/>
<keyword evidence="4" id="KW-0804">Transcription</keyword>
<dbReference type="InterPro" id="IPR036388">
    <property type="entry name" value="WH-like_DNA-bd_sf"/>
</dbReference>
<proteinExistence type="predicted"/>
<dbReference type="InterPro" id="IPR005471">
    <property type="entry name" value="Tscrpt_reg_IclR_N"/>
</dbReference>
<evidence type="ECO:0000259" key="7">
    <source>
        <dbReference type="PROSITE" id="PS51077"/>
    </source>
</evidence>
<dbReference type="CDD" id="cd00090">
    <property type="entry name" value="HTH_ARSR"/>
    <property type="match status" value="1"/>
</dbReference>
<keyword evidence="3" id="KW-0238">DNA-binding</keyword>
<dbReference type="SUPFAM" id="SSF55781">
    <property type="entry name" value="GAF domain-like"/>
    <property type="match status" value="1"/>
</dbReference>
<dbReference type="GO" id="GO:0003677">
    <property type="term" value="F:DNA binding"/>
    <property type="evidence" value="ECO:0007669"/>
    <property type="project" value="UniProtKB-KW"/>
</dbReference>
<dbReference type="Gene3D" id="3.30.450.40">
    <property type="match status" value="1"/>
</dbReference>
<keyword evidence="10" id="KW-1185">Reference proteome</keyword>
<comment type="function">
    <text evidence="5">May be an activator protein for the gylABX operon.</text>
</comment>
<dbReference type="GO" id="GO:0006071">
    <property type="term" value="P:glycerol metabolic process"/>
    <property type="evidence" value="ECO:0007669"/>
    <property type="project" value="UniProtKB-KW"/>
</dbReference>
<dbReference type="InterPro" id="IPR050707">
    <property type="entry name" value="HTH_MetabolicPath_Reg"/>
</dbReference>